<proteinExistence type="predicted"/>
<dbReference type="EMBL" id="CP047186">
    <property type="protein sequence ID" value="QHC54767.1"/>
    <property type="molecule type" value="Genomic_DNA"/>
</dbReference>
<keyword evidence="1" id="KW-0560">Oxidoreductase</keyword>
<dbReference type="InterPro" id="IPR051267">
    <property type="entry name" value="STEAP_metalloreductase"/>
</dbReference>
<dbReference type="InterPro" id="IPR028939">
    <property type="entry name" value="P5C_Rdtase_cat_N"/>
</dbReference>
<gene>
    <name evidence="3" type="ORF">ACH61_00323</name>
    <name evidence="4" type="ORF">GSU10_03290</name>
</gene>
<dbReference type="Proteomes" id="UP000076717">
    <property type="component" value="Unassembled WGS sequence"/>
</dbReference>
<dbReference type="OrthoDB" id="3194817at2"/>
<protein>
    <submittedName>
        <fullName evidence="3">2-dehydropantoate 2-reductase</fullName>
    </submittedName>
    <submittedName>
        <fullName evidence="4">NAD(P)-binding domain-containing protein</fullName>
    </submittedName>
</protein>
<dbReference type="Gene3D" id="3.40.50.720">
    <property type="entry name" value="NAD(P)-binding Rossmann-like Domain"/>
    <property type="match status" value="1"/>
</dbReference>
<accession>A0A166IL56</accession>
<evidence type="ECO:0000313" key="4">
    <source>
        <dbReference type="EMBL" id="QHC54767.1"/>
    </source>
</evidence>
<keyword evidence="5" id="KW-1185">Reference proteome</keyword>
<dbReference type="RefSeq" id="WP_068207729.1">
    <property type="nucleotide sequence ID" value="NZ_CP047186.1"/>
</dbReference>
<dbReference type="AlphaFoldDB" id="A0A166IL56"/>
<dbReference type="SUPFAM" id="SSF51735">
    <property type="entry name" value="NAD(P)-binding Rossmann-fold domains"/>
    <property type="match status" value="1"/>
</dbReference>
<evidence type="ECO:0000313" key="5">
    <source>
        <dbReference type="Proteomes" id="UP000076717"/>
    </source>
</evidence>
<dbReference type="EMBL" id="LIIN01000005">
    <property type="protein sequence ID" value="KZX22556.1"/>
    <property type="molecule type" value="Genomic_DNA"/>
</dbReference>
<dbReference type="Pfam" id="PF03807">
    <property type="entry name" value="F420_oxidored"/>
    <property type="match status" value="1"/>
</dbReference>
<evidence type="ECO:0000313" key="6">
    <source>
        <dbReference type="Proteomes" id="UP000465031"/>
    </source>
</evidence>
<sequence length="226" mass="24055">MKIAVLGTGAVGCALAARLAGLGHEVALGTRDVERTLTRTEPDGSPSFAQWHREHEDITILPFAAAGAFAELLLNATAGANSLAALDAVGADNLAGKTVLDLAIPLDLSQGLPPTLTTANDDSLGEQIQRAFPNARVVKSLHTVYFEVMIEPGRIPGQHSIFVAGDHDDAKQEVVSILRQFGWPTDSIIDLGDITTARATEMYSRLFFALHAQLGTFDFNIALVRA</sequence>
<reference evidence="3 5" key="1">
    <citation type="submission" date="2015-08" db="EMBL/GenBank/DDBJ databases">
        <title>Draft Genome Sequence of Rathayibacter sp. Strain VKM Ac-2596 Isolated from Leaf Gall Induced by Plant-Parasitic Nematodes.</title>
        <authorList>
            <person name="Vasilenko O.V."/>
            <person name="Starodumova I.P."/>
            <person name="Tarlachkov S.V."/>
            <person name="Dorofeeva L.V."/>
            <person name="Evtushenko L.I."/>
        </authorList>
    </citation>
    <scope>NUCLEOTIDE SEQUENCE [LARGE SCALE GENOMIC DNA]</scope>
    <source>
        <strain evidence="3 5">VKM Ac-2596</strain>
    </source>
</reference>
<organism evidence="3 5">
    <name type="scientific">Rathayibacter tanaceti</name>
    <dbReference type="NCBI Taxonomy" id="1671680"/>
    <lineage>
        <taxon>Bacteria</taxon>
        <taxon>Bacillati</taxon>
        <taxon>Actinomycetota</taxon>
        <taxon>Actinomycetes</taxon>
        <taxon>Micrococcales</taxon>
        <taxon>Microbacteriaceae</taxon>
        <taxon>Rathayibacter</taxon>
    </lineage>
</organism>
<evidence type="ECO:0000259" key="2">
    <source>
        <dbReference type="Pfam" id="PF03807"/>
    </source>
</evidence>
<dbReference type="InterPro" id="IPR036291">
    <property type="entry name" value="NAD(P)-bd_dom_sf"/>
</dbReference>
<evidence type="ECO:0000256" key="1">
    <source>
        <dbReference type="ARBA" id="ARBA00023002"/>
    </source>
</evidence>
<dbReference type="PANTHER" id="PTHR14239">
    <property type="entry name" value="DUDULIN-RELATED"/>
    <property type="match status" value="1"/>
</dbReference>
<reference evidence="6" key="2">
    <citation type="submission" date="2019-12" db="EMBL/GenBank/DDBJ databases">
        <title>Complete and draft genome sequences of new strains and members of some known species of the genus Rathayibacter isolated from plants.</title>
        <authorList>
            <person name="Tarlachkov S.V."/>
            <person name="Starodumova I.P."/>
            <person name="Dorofeeva L.V."/>
            <person name="Prisyazhnaya N.V."/>
            <person name="Leyn S."/>
            <person name="Zlamal J."/>
            <person name="Elan M."/>
            <person name="Osterman A.L."/>
            <person name="Nadler S."/>
            <person name="Subbotin S.A."/>
            <person name="Evtushenko L.I."/>
        </authorList>
    </citation>
    <scope>NUCLEOTIDE SEQUENCE [LARGE SCALE GENOMIC DNA]</scope>
    <source>
        <strain evidence="6">VKM Ac-2761</strain>
    </source>
</reference>
<reference evidence="4" key="3">
    <citation type="submission" date="2019-12" db="EMBL/GenBank/DDBJ databases">
        <title>Complete and Draft Genome Sequences of New Strains and Members of Some Known Species of the Genus Rathayibacter isolated from Plants.</title>
        <authorList>
            <person name="Tarlachkov S.V."/>
            <person name="Starodumova I.P."/>
            <person name="Dorofeeva L.V."/>
            <person name="Prisyazhnaya N.V."/>
            <person name="Leyn S.A."/>
            <person name="Zlamal J.E."/>
            <person name="Elane M.L."/>
            <person name="Osterman A.L."/>
            <person name="Nadler S.A."/>
            <person name="Subbotin S.A."/>
            <person name="Evtushenko L.I."/>
        </authorList>
    </citation>
    <scope>NUCLEOTIDE SEQUENCE</scope>
    <source>
        <strain evidence="4">VKM Ac-2761</strain>
    </source>
</reference>
<dbReference type="KEGG" id="rte:GSU10_03290"/>
<dbReference type="GO" id="GO:0016491">
    <property type="term" value="F:oxidoreductase activity"/>
    <property type="evidence" value="ECO:0007669"/>
    <property type="project" value="UniProtKB-KW"/>
</dbReference>
<name>A0A166IL56_9MICO</name>
<evidence type="ECO:0000313" key="3">
    <source>
        <dbReference type="EMBL" id="KZX22556.1"/>
    </source>
</evidence>
<dbReference type="Proteomes" id="UP000465031">
    <property type="component" value="Chromosome"/>
</dbReference>
<feature type="domain" description="Pyrroline-5-carboxylate reductase catalytic N-terminal" evidence="2">
    <location>
        <begin position="2"/>
        <end position="103"/>
    </location>
</feature>
<dbReference type="PATRIC" id="fig|1671680.3.peg.342"/>